<sequence length="331" mass="35755">MGAFDVAIAWLDTQPVVVLNDIARGRRVRIARHAACVLGFEARFGERCVQLADGYRSAAELAARPGSRFALLAPFANRMADARYCFDGAEHDLMPGTSDAARASRHGFVRDTEFAIAALGADEHAASVLLVATIAPQPGYPFALDLAVRYTLATDGLTLETTLRNIGTHAAPAFVGWHPYFRVGSGPLASWELEIPAACVIRTDADFIPLPGPDAYLPLAQAPGLDFRQPRAIGSLELNHSYTGLRLDADGRTRTRLRDSASGVGIAVWQERGVLLAYTGDTLERDARRSLALEPMESLPDAFNRPECAEAIRLEPGAARTFRCGVELDTP</sequence>
<dbReference type="Gene3D" id="2.70.98.10">
    <property type="match status" value="1"/>
</dbReference>
<dbReference type="GO" id="GO:0033499">
    <property type="term" value="P:galactose catabolic process via UDP-galactose, Leloir pathway"/>
    <property type="evidence" value="ECO:0007669"/>
    <property type="project" value="TreeGrafter"/>
</dbReference>
<dbReference type="GO" id="GO:0006006">
    <property type="term" value="P:glucose metabolic process"/>
    <property type="evidence" value="ECO:0007669"/>
    <property type="project" value="TreeGrafter"/>
</dbReference>
<dbReference type="RefSeq" id="WP_091338324.1">
    <property type="nucleotide sequence ID" value="NZ_FNYC01000005.1"/>
</dbReference>
<reference evidence="1 2" key="1">
    <citation type="submission" date="2016-10" db="EMBL/GenBank/DDBJ databases">
        <authorList>
            <person name="de Groot N.N."/>
        </authorList>
    </citation>
    <scope>NUCLEOTIDE SEQUENCE [LARGE SCALE GENOMIC DNA]</scope>
    <source>
        <strain evidence="1 2">DSM 26515</strain>
    </source>
</reference>
<dbReference type="SUPFAM" id="SSF74650">
    <property type="entry name" value="Galactose mutarotase-like"/>
    <property type="match status" value="1"/>
</dbReference>
<dbReference type="OrthoDB" id="9808779at2"/>
<dbReference type="InterPro" id="IPR011013">
    <property type="entry name" value="Gal_mutarotase_sf_dom"/>
</dbReference>
<evidence type="ECO:0000313" key="2">
    <source>
        <dbReference type="Proteomes" id="UP000199420"/>
    </source>
</evidence>
<dbReference type="Proteomes" id="UP000199420">
    <property type="component" value="Unassembled WGS sequence"/>
</dbReference>
<dbReference type="EMBL" id="FNYC01000005">
    <property type="protein sequence ID" value="SEJ26700.1"/>
    <property type="molecule type" value="Genomic_DNA"/>
</dbReference>
<dbReference type="GO" id="GO:0030246">
    <property type="term" value="F:carbohydrate binding"/>
    <property type="evidence" value="ECO:0007669"/>
    <property type="project" value="InterPro"/>
</dbReference>
<evidence type="ECO:0000313" key="1">
    <source>
        <dbReference type="EMBL" id="SEJ26700.1"/>
    </source>
</evidence>
<keyword evidence="2" id="KW-1185">Reference proteome</keyword>
<dbReference type="GO" id="GO:0004034">
    <property type="term" value="F:aldose 1-epimerase activity"/>
    <property type="evidence" value="ECO:0007669"/>
    <property type="project" value="TreeGrafter"/>
</dbReference>
<dbReference type="InterPro" id="IPR008183">
    <property type="entry name" value="Aldose_1/G6P_1-epimerase"/>
</dbReference>
<dbReference type="STRING" id="529704.SAMN02927913_2866"/>
<gene>
    <name evidence="1" type="ORF">SAMN04487997_2889</name>
</gene>
<organism evidence="1 2">
    <name type="scientific">Frateuria terrea</name>
    <dbReference type="NCBI Taxonomy" id="529704"/>
    <lineage>
        <taxon>Bacteria</taxon>
        <taxon>Pseudomonadati</taxon>
        <taxon>Pseudomonadota</taxon>
        <taxon>Gammaproteobacteria</taxon>
        <taxon>Lysobacterales</taxon>
        <taxon>Rhodanobacteraceae</taxon>
        <taxon>Frateuria</taxon>
    </lineage>
</organism>
<dbReference type="AlphaFoldDB" id="A0A1H6XPD2"/>
<dbReference type="Pfam" id="PF01263">
    <property type="entry name" value="Aldose_epim"/>
    <property type="match status" value="1"/>
</dbReference>
<dbReference type="InterPro" id="IPR014718">
    <property type="entry name" value="GH-type_carb-bd"/>
</dbReference>
<accession>A0A1H6XPD2</accession>
<name>A0A1H6XPD2_9GAMM</name>
<protein>
    <submittedName>
        <fullName evidence="1">Aldose 1-epimerase</fullName>
    </submittedName>
</protein>
<dbReference type="PANTHER" id="PTHR10091:SF0">
    <property type="entry name" value="GALACTOSE MUTAROTASE"/>
    <property type="match status" value="1"/>
</dbReference>
<dbReference type="PANTHER" id="PTHR10091">
    <property type="entry name" value="ALDOSE-1-EPIMERASE"/>
    <property type="match status" value="1"/>
</dbReference>
<proteinExistence type="predicted"/>